<protein>
    <submittedName>
        <fullName evidence="2">Uncharacterized protein</fullName>
    </submittedName>
</protein>
<feature type="compositionally biased region" description="Gly residues" evidence="1">
    <location>
        <begin position="46"/>
        <end position="56"/>
    </location>
</feature>
<evidence type="ECO:0000256" key="1">
    <source>
        <dbReference type="SAM" id="MobiDB-lite"/>
    </source>
</evidence>
<organism evidence="2 3">
    <name type="scientific">Pendulispora albinea</name>
    <dbReference type="NCBI Taxonomy" id="2741071"/>
    <lineage>
        <taxon>Bacteria</taxon>
        <taxon>Pseudomonadati</taxon>
        <taxon>Myxococcota</taxon>
        <taxon>Myxococcia</taxon>
        <taxon>Myxococcales</taxon>
        <taxon>Sorangiineae</taxon>
        <taxon>Pendulisporaceae</taxon>
        <taxon>Pendulispora</taxon>
    </lineage>
</organism>
<evidence type="ECO:0000313" key="2">
    <source>
        <dbReference type="EMBL" id="WXB17508.1"/>
    </source>
</evidence>
<reference evidence="2 3" key="1">
    <citation type="submission" date="2021-12" db="EMBL/GenBank/DDBJ databases">
        <title>Discovery of the Pendulisporaceae a myxobacterial family with distinct sporulation behavior and unique specialized metabolism.</title>
        <authorList>
            <person name="Garcia R."/>
            <person name="Popoff A."/>
            <person name="Bader C.D."/>
            <person name="Loehr J."/>
            <person name="Walesch S."/>
            <person name="Walt C."/>
            <person name="Boldt J."/>
            <person name="Bunk B."/>
            <person name="Haeckl F.J.F.P.J."/>
            <person name="Gunesch A.P."/>
            <person name="Birkelbach J."/>
            <person name="Nuebel U."/>
            <person name="Pietschmann T."/>
            <person name="Bach T."/>
            <person name="Mueller R."/>
        </authorList>
    </citation>
    <scope>NUCLEOTIDE SEQUENCE [LARGE SCALE GENOMIC DNA]</scope>
    <source>
        <strain evidence="2 3">MSr11954</strain>
    </source>
</reference>
<sequence>MSPRNAVSVLLLSCLTALMVRCSSFKDGAALGKDDDGGAIDPGTGSREGGVPSDGGGRPEDASDPNGSGPGPLGALPSGYCCTSNEECRSRNCIELAGGSAGQKMCADGCRSDDHCKGGPITSRCAGATTSQDGRCEPAASPAACIPADQFRYGVKELGVCCSPKSGQANGQECKSGLCSLWNEMTRAMCDRVCTSIDDCPGGAFYCGPPENGRRLCVPNDRKYECRE</sequence>
<accession>A0ABZ2M348</accession>
<dbReference type="RefSeq" id="WP_394827142.1">
    <property type="nucleotide sequence ID" value="NZ_CP089984.1"/>
</dbReference>
<proteinExistence type="predicted"/>
<evidence type="ECO:0000313" key="3">
    <source>
        <dbReference type="Proteomes" id="UP001370348"/>
    </source>
</evidence>
<gene>
    <name evidence="2" type="ORF">LZC94_09540</name>
</gene>
<feature type="region of interest" description="Disordered" evidence="1">
    <location>
        <begin position="33"/>
        <end position="70"/>
    </location>
</feature>
<name>A0ABZ2M348_9BACT</name>
<dbReference type="EMBL" id="CP089984">
    <property type="protein sequence ID" value="WXB17508.1"/>
    <property type="molecule type" value="Genomic_DNA"/>
</dbReference>
<dbReference type="Proteomes" id="UP001370348">
    <property type="component" value="Chromosome"/>
</dbReference>
<keyword evidence="3" id="KW-1185">Reference proteome</keyword>